<organism evidence="2 3">
    <name type="scientific">Rheinheimera marina</name>
    <dbReference type="NCBI Taxonomy" id="1774958"/>
    <lineage>
        <taxon>Bacteria</taxon>
        <taxon>Pseudomonadati</taxon>
        <taxon>Pseudomonadota</taxon>
        <taxon>Gammaproteobacteria</taxon>
        <taxon>Chromatiales</taxon>
        <taxon>Chromatiaceae</taxon>
        <taxon>Rheinheimera</taxon>
    </lineage>
</organism>
<name>A0ABV9JGN2_9GAMM</name>
<keyword evidence="1" id="KW-0175">Coiled coil</keyword>
<evidence type="ECO:0000313" key="3">
    <source>
        <dbReference type="Proteomes" id="UP001595962"/>
    </source>
</evidence>
<proteinExistence type="predicted"/>
<protein>
    <recommendedName>
        <fullName evidence="4">Flagellar protein FliT</fullName>
    </recommendedName>
</protein>
<comment type="caution">
    <text evidence="2">The sequence shown here is derived from an EMBL/GenBank/DDBJ whole genome shotgun (WGS) entry which is preliminary data.</text>
</comment>
<accession>A0ABV9JGN2</accession>
<feature type="coiled-coil region" evidence="1">
    <location>
        <begin position="54"/>
        <end position="92"/>
    </location>
</feature>
<reference evidence="3" key="1">
    <citation type="journal article" date="2019" name="Int. J. Syst. Evol. Microbiol.">
        <title>The Global Catalogue of Microorganisms (GCM) 10K type strain sequencing project: providing services to taxonomists for standard genome sequencing and annotation.</title>
        <authorList>
            <consortium name="The Broad Institute Genomics Platform"/>
            <consortium name="The Broad Institute Genome Sequencing Center for Infectious Disease"/>
            <person name="Wu L."/>
            <person name="Ma J."/>
        </authorList>
    </citation>
    <scope>NUCLEOTIDE SEQUENCE [LARGE SCALE GENOMIC DNA]</scope>
    <source>
        <strain evidence="3">DT28</strain>
    </source>
</reference>
<keyword evidence="3" id="KW-1185">Reference proteome</keyword>
<dbReference type="EMBL" id="JBHSGB010000002">
    <property type="protein sequence ID" value="MFC4653837.1"/>
    <property type="molecule type" value="Genomic_DNA"/>
</dbReference>
<dbReference type="Proteomes" id="UP001595962">
    <property type="component" value="Unassembled WGS sequence"/>
</dbReference>
<evidence type="ECO:0000256" key="1">
    <source>
        <dbReference type="SAM" id="Coils"/>
    </source>
</evidence>
<dbReference type="RefSeq" id="WP_377331408.1">
    <property type="nucleotide sequence ID" value="NZ_JBHSGB010000002.1"/>
</dbReference>
<evidence type="ECO:0008006" key="4">
    <source>
        <dbReference type="Google" id="ProtNLM"/>
    </source>
</evidence>
<sequence length="108" mass="12452">MPVQLAKSEPVLVQLQQLLLQLHQAVSHGKWLQVQALDRQIQQQVQQLKSQHNVASLKVELQMLTQRYQQLIQLAKKQQQQLEQKMNQFQQNKAGVLAYRQTSEGVGS</sequence>
<gene>
    <name evidence="2" type="ORF">ACFO3I_02240</name>
</gene>
<evidence type="ECO:0000313" key="2">
    <source>
        <dbReference type="EMBL" id="MFC4653837.1"/>
    </source>
</evidence>